<keyword evidence="3" id="KW-0713">Self-incompatibility</keyword>
<reference evidence="6" key="1">
    <citation type="submission" date="2022-12" db="EMBL/GenBank/DDBJ databases">
        <title>Draft genome assemblies for two species of Escallonia (Escalloniales).</title>
        <authorList>
            <person name="Chanderbali A."/>
            <person name="Dervinis C."/>
            <person name="Anghel I."/>
            <person name="Soltis D."/>
            <person name="Soltis P."/>
            <person name="Zapata F."/>
        </authorList>
    </citation>
    <scope>NUCLEOTIDE SEQUENCE</scope>
    <source>
        <strain evidence="6">UCBG64.0493</strain>
        <tissue evidence="6">Leaf</tissue>
    </source>
</reference>
<evidence type="ECO:0000313" key="6">
    <source>
        <dbReference type="EMBL" id="KAK3003738.1"/>
    </source>
</evidence>
<evidence type="ECO:0000256" key="2">
    <source>
        <dbReference type="ARBA" id="ARBA00005581"/>
    </source>
</evidence>
<proteinExistence type="inferred from homology"/>
<dbReference type="GO" id="GO:0005576">
    <property type="term" value="C:extracellular region"/>
    <property type="evidence" value="ECO:0007669"/>
    <property type="project" value="UniProtKB-SubCell"/>
</dbReference>
<dbReference type="Proteomes" id="UP001188597">
    <property type="component" value="Unassembled WGS sequence"/>
</dbReference>
<evidence type="ECO:0000313" key="7">
    <source>
        <dbReference type="Proteomes" id="UP001188597"/>
    </source>
</evidence>
<keyword evidence="4" id="KW-0964">Secreted</keyword>
<organism evidence="6 7">
    <name type="scientific">Escallonia herrerae</name>
    <dbReference type="NCBI Taxonomy" id="1293975"/>
    <lineage>
        <taxon>Eukaryota</taxon>
        <taxon>Viridiplantae</taxon>
        <taxon>Streptophyta</taxon>
        <taxon>Embryophyta</taxon>
        <taxon>Tracheophyta</taxon>
        <taxon>Spermatophyta</taxon>
        <taxon>Magnoliopsida</taxon>
        <taxon>eudicotyledons</taxon>
        <taxon>Gunneridae</taxon>
        <taxon>Pentapetalae</taxon>
        <taxon>asterids</taxon>
        <taxon>campanulids</taxon>
        <taxon>Escalloniales</taxon>
        <taxon>Escalloniaceae</taxon>
        <taxon>Escallonia</taxon>
    </lineage>
</organism>
<evidence type="ECO:0000256" key="5">
    <source>
        <dbReference type="ARBA" id="ARBA00022729"/>
    </source>
</evidence>
<evidence type="ECO:0000256" key="1">
    <source>
        <dbReference type="ARBA" id="ARBA00004613"/>
    </source>
</evidence>
<evidence type="ECO:0000256" key="3">
    <source>
        <dbReference type="ARBA" id="ARBA00022471"/>
    </source>
</evidence>
<keyword evidence="7" id="KW-1185">Reference proteome</keyword>
<dbReference type="InterPro" id="IPR010264">
    <property type="entry name" value="Self-incomp_S1"/>
</dbReference>
<accession>A0AA88VB97</accession>
<dbReference type="GO" id="GO:0060320">
    <property type="term" value="P:rejection of self pollen"/>
    <property type="evidence" value="ECO:0007669"/>
    <property type="project" value="UniProtKB-KW"/>
</dbReference>
<protein>
    <submittedName>
        <fullName evidence="6">Uncharacterized protein</fullName>
    </submittedName>
</protein>
<evidence type="ECO:0000256" key="4">
    <source>
        <dbReference type="ARBA" id="ARBA00022525"/>
    </source>
</evidence>
<comment type="subcellular location">
    <subcellularLocation>
        <location evidence="1">Secreted</location>
    </subcellularLocation>
</comment>
<gene>
    <name evidence="6" type="ORF">RJ639_018151</name>
</gene>
<comment type="caution">
    <text evidence="6">The sequence shown here is derived from an EMBL/GenBank/DDBJ whole genome shotgun (WGS) entry which is preliminary data.</text>
</comment>
<name>A0AA88VB97_9ASTE</name>
<keyword evidence="5" id="KW-0732">Signal</keyword>
<dbReference type="AlphaFoldDB" id="A0AA88VB97"/>
<dbReference type="Pfam" id="PF05938">
    <property type="entry name" value="Self-incomp_S1"/>
    <property type="match status" value="1"/>
</dbReference>
<dbReference type="EMBL" id="JAVXUP010002368">
    <property type="protein sequence ID" value="KAK3003738.1"/>
    <property type="molecule type" value="Genomic_DNA"/>
</dbReference>
<sequence length="100" mass="11518">MRDKSEDIIYGPGNGTLNSSDDFHWSFSTSIIDILPYFVALSGTQNANLLKFLAHIQHSSGVKEKDFAPVDCYWFVRGDGFYVSNNYTKDPREWKKAFNW</sequence>
<comment type="similarity">
    <text evidence="2">Belongs to the plant self-incompatibility (S1) protein family.</text>
</comment>